<dbReference type="Proteomes" id="UP000885759">
    <property type="component" value="Unassembled WGS sequence"/>
</dbReference>
<evidence type="ECO:0008006" key="3">
    <source>
        <dbReference type="Google" id="ProtNLM"/>
    </source>
</evidence>
<proteinExistence type="predicted"/>
<organism evidence="2">
    <name type="scientific">Oceanithermus profundus</name>
    <dbReference type="NCBI Taxonomy" id="187137"/>
    <lineage>
        <taxon>Bacteria</taxon>
        <taxon>Thermotogati</taxon>
        <taxon>Deinococcota</taxon>
        <taxon>Deinococci</taxon>
        <taxon>Thermales</taxon>
        <taxon>Thermaceae</taxon>
        <taxon>Oceanithermus</taxon>
    </lineage>
</organism>
<feature type="chain" id="PRO_5028033984" description="DUF5723 domain-containing protein" evidence="1">
    <location>
        <begin position="21"/>
        <end position="442"/>
    </location>
</feature>
<keyword evidence="1" id="KW-0732">Signal</keyword>
<gene>
    <name evidence="2" type="ORF">ENK37_07525</name>
</gene>
<feature type="signal peptide" evidence="1">
    <location>
        <begin position="1"/>
        <end position="20"/>
    </location>
</feature>
<evidence type="ECO:0000256" key="1">
    <source>
        <dbReference type="SAM" id="SignalP"/>
    </source>
</evidence>
<evidence type="ECO:0000313" key="2">
    <source>
        <dbReference type="EMBL" id="HGY09885.1"/>
    </source>
</evidence>
<dbReference type="AlphaFoldDB" id="A0A7C4V698"/>
<name>A0A7C4V698_9DEIN</name>
<sequence>MKRPLRIAALALMLLGAASAQDVRSLGMGGLTLPGPAATGRNPAYAAYDARRFGGGGFTLPLGLVNLALRPSISPLYYFRDPSVFRNHFDLLAFYDQLTHLDEFVINPPASPREIVFHVSADGVTVTDGDGNPFDLNRFSAQTPPPSGSLPPPLLELNLPSGVPGLRLAVGAFLQSGGFGLTPDDALVRDLASGSLQPNTTYHLTATGTVKGGITSTLGYAAPLPALPGFDGRVYLGGQIQAFYGMLYVDTTVTGQTTTDGSGNPGPLGYVTDMFYVVPGNGQGYGAQLDFGVVLDYEAGSYGLGVKNLVGLQRWNGHRMLTDASGSVVSDTAQNVSEGGFRPSIFANAAYLQPLEGAAGDLLLGADLGYAPGAPSGHLGVEYRLAALRLRGGLGYEQGFKLGLGAGLEFSGLRTDLALTSHTAPFTGQVVYGVAASLGLAF</sequence>
<accession>A0A7C4V698</accession>
<reference evidence="2" key="1">
    <citation type="journal article" date="2020" name="mSystems">
        <title>Genome- and Community-Level Interaction Insights into Carbon Utilization and Element Cycling Functions of Hydrothermarchaeota in Hydrothermal Sediment.</title>
        <authorList>
            <person name="Zhou Z."/>
            <person name="Liu Y."/>
            <person name="Xu W."/>
            <person name="Pan J."/>
            <person name="Luo Z.H."/>
            <person name="Li M."/>
        </authorList>
    </citation>
    <scope>NUCLEOTIDE SEQUENCE [LARGE SCALE GENOMIC DNA]</scope>
    <source>
        <strain evidence="2">HyVt-570</strain>
    </source>
</reference>
<protein>
    <recommendedName>
        <fullName evidence="3">DUF5723 domain-containing protein</fullName>
    </recommendedName>
</protein>
<comment type="caution">
    <text evidence="2">The sequence shown here is derived from an EMBL/GenBank/DDBJ whole genome shotgun (WGS) entry which is preliminary data.</text>
</comment>
<dbReference type="EMBL" id="DRPZ01000196">
    <property type="protein sequence ID" value="HGY09885.1"/>
    <property type="molecule type" value="Genomic_DNA"/>
</dbReference>